<dbReference type="GO" id="GO:0033897">
    <property type="term" value="F:ribonuclease T2 activity"/>
    <property type="evidence" value="ECO:0007669"/>
    <property type="project" value="InterPro"/>
</dbReference>
<reference evidence="4 5" key="1">
    <citation type="submission" date="2023-10" db="EMBL/GenBank/DDBJ databases">
        <authorList>
            <person name="Maclean D."/>
            <person name="Macfadyen A."/>
        </authorList>
    </citation>
    <scope>NUCLEOTIDE SEQUENCE [LARGE SCALE GENOMIC DNA]</scope>
</reference>
<comment type="caution">
    <text evidence="4">The sequence shown here is derived from an EMBL/GenBank/DDBJ whole genome shotgun (WGS) entry which is preliminary data.</text>
</comment>
<dbReference type="SUPFAM" id="SSF55895">
    <property type="entry name" value="Ribonuclease Rh-like"/>
    <property type="match status" value="1"/>
</dbReference>
<protein>
    <submittedName>
        <fullName evidence="4">Uncharacterized protein</fullName>
    </submittedName>
</protein>
<dbReference type="GO" id="GO:0005576">
    <property type="term" value="C:extracellular region"/>
    <property type="evidence" value="ECO:0007669"/>
    <property type="project" value="TreeGrafter"/>
</dbReference>
<dbReference type="GO" id="GO:0006401">
    <property type="term" value="P:RNA catabolic process"/>
    <property type="evidence" value="ECO:0007669"/>
    <property type="project" value="TreeGrafter"/>
</dbReference>
<dbReference type="InterPro" id="IPR036430">
    <property type="entry name" value="RNase_T2-like_sf"/>
</dbReference>
<evidence type="ECO:0000256" key="3">
    <source>
        <dbReference type="SAM" id="MobiDB-lite"/>
    </source>
</evidence>
<accession>A0AAV1HTU3</accession>
<evidence type="ECO:0000256" key="2">
    <source>
        <dbReference type="RuleBase" id="RU004328"/>
    </source>
</evidence>
<dbReference type="PANTHER" id="PTHR11240:SF22">
    <property type="entry name" value="RIBONUCLEASE T2"/>
    <property type="match status" value="1"/>
</dbReference>
<comment type="similarity">
    <text evidence="1 2">Belongs to the RNase T2 family.</text>
</comment>
<organism evidence="4 5">
    <name type="scientific">Coccomyxa viridis</name>
    <dbReference type="NCBI Taxonomy" id="1274662"/>
    <lineage>
        <taxon>Eukaryota</taxon>
        <taxon>Viridiplantae</taxon>
        <taxon>Chlorophyta</taxon>
        <taxon>core chlorophytes</taxon>
        <taxon>Trebouxiophyceae</taxon>
        <taxon>Trebouxiophyceae incertae sedis</taxon>
        <taxon>Coccomyxaceae</taxon>
        <taxon>Coccomyxa</taxon>
    </lineage>
</organism>
<dbReference type="InterPro" id="IPR001568">
    <property type="entry name" value="RNase_T2-like"/>
</dbReference>
<evidence type="ECO:0000256" key="1">
    <source>
        <dbReference type="ARBA" id="ARBA00007469"/>
    </source>
</evidence>
<sequence length="257" mass="28227">MLTAKLHWPQSSQDEQIDAAKKCHTSYPAAPLLVARSMTAHLCLAAALCLVAACSALDRHRPHPQPSPPEDDCPVCTGAENVPHPGHFEYYILAKFGSGSLHGLWPNNCNSCPHDFPYHCSNKAFDINAIAPETLQRMYNDWPSGTGPDEEFWEHEWICHGTCSGMDIPTYFAAAIRVFESSTNSGEVRSCYTKDLSPIDCPDICPYEHNQLHRQPEAISASDTMMVGAKLLSASDAWESKGCPPQSGTCQPKEHGM</sequence>
<gene>
    <name evidence="4" type="ORF">CVIRNUC_000303</name>
</gene>
<name>A0AAV1HTU3_9CHLO</name>
<dbReference type="Pfam" id="PF00445">
    <property type="entry name" value="Ribonuclease_T2"/>
    <property type="match status" value="1"/>
</dbReference>
<dbReference type="AlphaFoldDB" id="A0AAV1HTU3"/>
<keyword evidence="5" id="KW-1185">Reference proteome</keyword>
<dbReference type="Proteomes" id="UP001314263">
    <property type="component" value="Unassembled WGS sequence"/>
</dbReference>
<feature type="region of interest" description="Disordered" evidence="3">
    <location>
        <begin position="238"/>
        <end position="257"/>
    </location>
</feature>
<evidence type="ECO:0000313" key="4">
    <source>
        <dbReference type="EMBL" id="CAK0733609.1"/>
    </source>
</evidence>
<dbReference type="EMBL" id="CAUYUE010000001">
    <property type="protein sequence ID" value="CAK0733609.1"/>
    <property type="molecule type" value="Genomic_DNA"/>
</dbReference>
<dbReference type="PANTHER" id="PTHR11240">
    <property type="entry name" value="RIBONUCLEASE T2"/>
    <property type="match status" value="1"/>
</dbReference>
<evidence type="ECO:0000313" key="5">
    <source>
        <dbReference type="Proteomes" id="UP001314263"/>
    </source>
</evidence>
<dbReference type="GO" id="GO:0003723">
    <property type="term" value="F:RNA binding"/>
    <property type="evidence" value="ECO:0007669"/>
    <property type="project" value="InterPro"/>
</dbReference>
<dbReference type="Gene3D" id="3.90.730.10">
    <property type="entry name" value="Ribonuclease T2-like"/>
    <property type="match status" value="1"/>
</dbReference>
<proteinExistence type="inferred from homology"/>